<accession>A0AAW6LVQ1</accession>
<protein>
    <submittedName>
        <fullName evidence="1">Uncharacterized protein</fullName>
    </submittedName>
</protein>
<name>A0AAW6LVQ1_RHOSG</name>
<dbReference type="EMBL" id="JARDXE010000026">
    <property type="protein sequence ID" value="MDE8649326.1"/>
    <property type="molecule type" value="Genomic_DNA"/>
</dbReference>
<evidence type="ECO:0000313" key="1">
    <source>
        <dbReference type="EMBL" id="MDE8649326.1"/>
    </source>
</evidence>
<reference evidence="1" key="1">
    <citation type="submission" date="2023-02" db="EMBL/GenBank/DDBJ databases">
        <title>A novel hydrolase synthesized by Rhodococcus erythropolis HQ is responsible for the detoxification of Zearalenone.</title>
        <authorList>
            <person name="Hu J."/>
            <person name="Xu J."/>
        </authorList>
    </citation>
    <scope>NUCLEOTIDE SEQUENCE</scope>
    <source>
        <strain evidence="1">HQ</strain>
    </source>
</reference>
<evidence type="ECO:0000313" key="2">
    <source>
        <dbReference type="Proteomes" id="UP001217325"/>
    </source>
</evidence>
<gene>
    <name evidence="1" type="ORF">PXH69_30580</name>
</gene>
<organism evidence="1 2">
    <name type="scientific">Rhodococcus qingshengii</name>
    <dbReference type="NCBI Taxonomy" id="334542"/>
    <lineage>
        <taxon>Bacteria</taxon>
        <taxon>Bacillati</taxon>
        <taxon>Actinomycetota</taxon>
        <taxon>Actinomycetes</taxon>
        <taxon>Mycobacteriales</taxon>
        <taxon>Nocardiaceae</taxon>
        <taxon>Rhodococcus</taxon>
        <taxon>Rhodococcus erythropolis group</taxon>
    </lineage>
</organism>
<proteinExistence type="predicted"/>
<dbReference type="Proteomes" id="UP001217325">
    <property type="component" value="Unassembled WGS sequence"/>
</dbReference>
<comment type="caution">
    <text evidence="1">The sequence shown here is derived from an EMBL/GenBank/DDBJ whole genome shotgun (WGS) entry which is preliminary data.</text>
</comment>
<dbReference type="AlphaFoldDB" id="A0AAW6LVQ1"/>
<sequence length="201" mass="23085">MQTPPPVEPLDYETWDSSLDCADGCDPAEVPRVLLWEHHDRMSTETLRRAIHSIWVHYARGGLLDLPGIRKVAAERPQRLTPAEWKTLFTRAGGYFVIEDNCARHGYSGPECPRPTTLYRFAEDGSQIGWSWSATRANAEYFETGYSHERRHGRLWRVDNVDPARLLAHFHTETKAGNPTNPQFIDEFVYEPHPDEIVEAN</sequence>
<dbReference type="RefSeq" id="WP_275232847.1">
    <property type="nucleotide sequence ID" value="NZ_JARDXE010000026.1"/>
</dbReference>